<dbReference type="Proteomes" id="UP000263377">
    <property type="component" value="Unassembled WGS sequence"/>
</dbReference>
<evidence type="ECO:0000256" key="5">
    <source>
        <dbReference type="ARBA" id="ARBA00023239"/>
    </source>
</evidence>
<dbReference type="Gene3D" id="3.30.1490.480">
    <property type="entry name" value="Endolytic murein transglycosylase"/>
    <property type="match status" value="1"/>
</dbReference>
<dbReference type="HAMAP" id="MF_02065">
    <property type="entry name" value="MltG"/>
    <property type="match status" value="1"/>
</dbReference>
<dbReference type="GO" id="GO:0008932">
    <property type="term" value="F:lytic endotransglycosylase activity"/>
    <property type="evidence" value="ECO:0007669"/>
    <property type="project" value="UniProtKB-UniRule"/>
</dbReference>
<feature type="site" description="Important for catalytic activity" evidence="7">
    <location>
        <position position="518"/>
    </location>
</feature>
<evidence type="ECO:0000256" key="4">
    <source>
        <dbReference type="ARBA" id="ARBA00023136"/>
    </source>
</evidence>
<dbReference type="GO" id="GO:0009252">
    <property type="term" value="P:peptidoglycan biosynthetic process"/>
    <property type="evidence" value="ECO:0007669"/>
    <property type="project" value="UniProtKB-UniRule"/>
</dbReference>
<evidence type="ECO:0000256" key="7">
    <source>
        <dbReference type="HAMAP-Rule" id="MF_02065"/>
    </source>
</evidence>
<dbReference type="RefSeq" id="WP_117487153.1">
    <property type="nucleotide sequence ID" value="NZ_QVIG01000001.1"/>
</dbReference>
<evidence type="ECO:0000256" key="1">
    <source>
        <dbReference type="ARBA" id="ARBA00022475"/>
    </source>
</evidence>
<dbReference type="AlphaFoldDB" id="A0A372ZTV5"/>
<evidence type="ECO:0000256" key="8">
    <source>
        <dbReference type="SAM" id="MobiDB-lite"/>
    </source>
</evidence>
<dbReference type="NCBIfam" id="TIGR00247">
    <property type="entry name" value="endolytic transglycosylase MltG"/>
    <property type="match status" value="1"/>
</dbReference>
<evidence type="ECO:0000256" key="2">
    <source>
        <dbReference type="ARBA" id="ARBA00022692"/>
    </source>
</evidence>
<comment type="similarity">
    <text evidence="7">Belongs to the transglycosylase MltG family.</text>
</comment>
<comment type="catalytic activity">
    <reaction evidence="7">
        <text>a peptidoglycan chain = a peptidoglycan chain with N-acetyl-1,6-anhydromuramyl-[peptide] at the reducing end + a peptidoglycan chain with N-acetylglucosamine at the non-reducing end.</text>
        <dbReference type="EC" id="4.2.2.29"/>
    </reaction>
</comment>
<feature type="region of interest" description="Disordered" evidence="8">
    <location>
        <begin position="1"/>
        <end position="294"/>
    </location>
</feature>
<evidence type="ECO:0000256" key="6">
    <source>
        <dbReference type="ARBA" id="ARBA00023316"/>
    </source>
</evidence>
<feature type="compositionally biased region" description="Basic residues" evidence="8">
    <location>
        <begin position="282"/>
        <end position="294"/>
    </location>
</feature>
<keyword evidence="10" id="KW-1185">Reference proteome</keyword>
<evidence type="ECO:0000313" key="10">
    <source>
        <dbReference type="Proteomes" id="UP000263377"/>
    </source>
</evidence>
<feature type="compositionally biased region" description="Basic and acidic residues" evidence="8">
    <location>
        <begin position="245"/>
        <end position="266"/>
    </location>
</feature>
<keyword evidence="5 7" id="KW-0456">Lyase</keyword>
<sequence>MTDLGGGYNPQGEPWHPGDPGYDGRQPVPGQQDGQWQQQYPQQGQQVQQQYGDVQQGYAQQQMAPQMQQQMMAQQGYQQQAPQQQMPQQGYPGGQQGYQQQMAQQQAPVQQQGYPQQGYVPQQPQPQQPMQQGYAQQQLPQQQAPVQQQGYQQQAPQQVQPQQVQPQQVQPQQPLQQQPPQQPAPEQQAPQRQVPRRRAKPQPAPEPVPASGPGPDGIDWEAEAAALEAGADPVGAAREGGTDEWDGHADGGRHEDDGYPDEHAEAGEAGFLGEQDDSREAQKKRKEKGKKSGRRNGGACLLVAAVLLGAVGGAGWWGYGFYQDHFGPAPDFTGEGTGSVQVEVKKGAVGGQIGLALKNAGVVKSVDAFNTACKAEPKCGTIQYGFYGMKKEMPAAAALKELLAQAGGAAIVVPEGKNSTEIYTLIDTKLKLPPGTTAGVAKAQVNDLGLPAYANGNIEGFLWPTRYNVADGMKPEDLLKQMVKNATEKYADLDAQAASVGLKTGYEVLIEASILQREGNNPEDFAKMAKTIQNRLAAGGEINHRLGMDTTLQYSLGRKDLDKKDMDDASNKYNTYVNQGLPPGPISNPGDEALSATLHPADGKWLYFIAMSPTKTRFAETSKEHYANVKEYCQSAGQGFDEARGHCTTKK</sequence>
<keyword evidence="3 7" id="KW-1133">Transmembrane helix</keyword>
<dbReference type="InterPro" id="IPR003770">
    <property type="entry name" value="MLTG-like"/>
</dbReference>
<evidence type="ECO:0000313" key="9">
    <source>
        <dbReference type="EMBL" id="RGD58635.1"/>
    </source>
</evidence>
<feature type="transmembrane region" description="Helical" evidence="7">
    <location>
        <begin position="298"/>
        <end position="319"/>
    </location>
</feature>
<keyword evidence="1 7" id="KW-1003">Cell membrane</keyword>
<dbReference type="EC" id="4.2.2.29" evidence="7"/>
<comment type="subcellular location">
    <subcellularLocation>
        <location evidence="7">Cell membrane</location>
        <topology evidence="7">Single-pass membrane protein</topology>
    </subcellularLocation>
</comment>
<accession>A0A372ZTV5</accession>
<proteinExistence type="inferred from homology"/>
<feature type="compositionally biased region" description="Low complexity" evidence="8">
    <location>
        <begin position="26"/>
        <end position="90"/>
    </location>
</feature>
<keyword evidence="6 7" id="KW-0961">Cell wall biogenesis/degradation</keyword>
<dbReference type="GO" id="GO:0071555">
    <property type="term" value="P:cell wall organization"/>
    <property type="evidence" value="ECO:0007669"/>
    <property type="project" value="UniProtKB-KW"/>
</dbReference>
<dbReference type="EMBL" id="QVIG01000001">
    <property type="protein sequence ID" value="RGD58635.1"/>
    <property type="molecule type" value="Genomic_DNA"/>
</dbReference>
<feature type="compositionally biased region" description="Low complexity" evidence="8">
    <location>
        <begin position="128"/>
        <end position="193"/>
    </location>
</feature>
<dbReference type="PANTHER" id="PTHR30518:SF2">
    <property type="entry name" value="ENDOLYTIC MUREIN TRANSGLYCOSYLASE"/>
    <property type="match status" value="1"/>
</dbReference>
<organism evidence="9 10">
    <name type="scientific">Kitasatospora xanthocidica</name>
    <dbReference type="NCBI Taxonomy" id="83382"/>
    <lineage>
        <taxon>Bacteria</taxon>
        <taxon>Bacillati</taxon>
        <taxon>Actinomycetota</taxon>
        <taxon>Actinomycetes</taxon>
        <taxon>Kitasatosporales</taxon>
        <taxon>Streptomycetaceae</taxon>
        <taxon>Kitasatospora</taxon>
    </lineage>
</organism>
<protein>
    <recommendedName>
        <fullName evidence="7">Endolytic murein transglycosylase</fullName>
        <ecNumber evidence="7">4.2.2.29</ecNumber>
    </recommendedName>
    <alternativeName>
        <fullName evidence="7">Peptidoglycan lytic transglycosylase</fullName>
    </alternativeName>
    <alternativeName>
        <fullName evidence="7">Peptidoglycan polymerization terminase</fullName>
    </alternativeName>
</protein>
<keyword evidence="2 7" id="KW-0812">Transmembrane</keyword>
<gene>
    <name evidence="7 9" type="primary">mltG</name>
    <name evidence="9" type="ORF">DR950_13315</name>
</gene>
<reference evidence="9 10" key="1">
    <citation type="submission" date="2018-08" db="EMBL/GenBank/DDBJ databases">
        <title>Diversity &amp; Physiological Properties of Lignin-Decomposing Actinobacteria from Soil.</title>
        <authorList>
            <person name="Roh S.G."/>
            <person name="Kim S.B."/>
        </authorList>
    </citation>
    <scope>NUCLEOTIDE SEQUENCE [LARGE SCALE GENOMIC DNA]</scope>
    <source>
        <strain evidence="9 10">MMS17-GH009</strain>
    </source>
</reference>
<comment type="function">
    <text evidence="7">Functions as a peptidoglycan terminase that cleaves nascent peptidoglycan strands endolytically to terminate their elongation.</text>
</comment>
<name>A0A372ZTV5_9ACTN</name>
<dbReference type="PANTHER" id="PTHR30518">
    <property type="entry name" value="ENDOLYTIC MUREIN TRANSGLYCOSYLASE"/>
    <property type="match status" value="1"/>
</dbReference>
<feature type="compositionally biased region" description="Low complexity" evidence="8">
    <location>
        <begin position="97"/>
        <end position="122"/>
    </location>
</feature>
<feature type="compositionally biased region" description="Pro residues" evidence="8">
    <location>
        <begin position="202"/>
        <end position="212"/>
    </location>
</feature>
<comment type="caution">
    <text evidence="9">The sequence shown here is derived from an EMBL/GenBank/DDBJ whole genome shotgun (WGS) entry which is preliminary data.</text>
</comment>
<dbReference type="Pfam" id="PF02618">
    <property type="entry name" value="YceG"/>
    <property type="match status" value="1"/>
</dbReference>
<dbReference type="GO" id="GO:0005886">
    <property type="term" value="C:plasma membrane"/>
    <property type="evidence" value="ECO:0007669"/>
    <property type="project" value="UniProtKB-SubCell"/>
</dbReference>
<feature type="compositionally biased region" description="Low complexity" evidence="8">
    <location>
        <begin position="223"/>
        <end position="237"/>
    </location>
</feature>
<keyword evidence="4 7" id="KW-0472">Membrane</keyword>
<evidence type="ECO:0000256" key="3">
    <source>
        <dbReference type="ARBA" id="ARBA00022989"/>
    </source>
</evidence>